<feature type="domain" description="NadR/Ttd14 AAA" evidence="1">
    <location>
        <begin position="10"/>
        <end position="159"/>
    </location>
</feature>
<sequence length="177" mass="20851">MQYDDTIIINLIAGACAGKSTIASGIFYKLKMKGVDCEQSLEYAKDRVWEGSYSTMDDQIYMFGKQYHRVWRLNHKVQVVISDSPLILSIYYSKFKSKYFEDFVIEQFNTFHNITYFIDRDTEYNQNGRIHTLEQAKEADQKLKDILEKHNIEYTMVKTTEATDIITEHILDILNMK</sequence>
<dbReference type="Pfam" id="PF13521">
    <property type="entry name" value="AAA_28"/>
    <property type="match status" value="1"/>
</dbReference>
<reference evidence="2 3" key="1">
    <citation type="submission" date="2023-11" db="EMBL/GenBank/DDBJ databases">
        <authorList>
            <person name="Cook R."/>
            <person name="Crisci M."/>
            <person name="Pye H."/>
            <person name="Adriaenssens E."/>
            <person name="Santini J."/>
        </authorList>
    </citation>
    <scope>NUCLEOTIDE SEQUENCE [LARGE SCALE GENOMIC DNA]</scope>
    <source>
        <strain evidence="2">Lak_Megaphage_RVC_AP3_GC26</strain>
    </source>
</reference>
<keyword evidence="2" id="KW-0418">Kinase</keyword>
<name>A0ABZ0Z092_9CAUD</name>
<dbReference type="GO" id="GO:0016301">
    <property type="term" value="F:kinase activity"/>
    <property type="evidence" value="ECO:0007669"/>
    <property type="project" value="UniProtKB-KW"/>
</dbReference>
<keyword evidence="3" id="KW-1185">Reference proteome</keyword>
<dbReference type="Proteomes" id="UP001348805">
    <property type="component" value="Segment"/>
</dbReference>
<evidence type="ECO:0000313" key="2">
    <source>
        <dbReference type="EMBL" id="WQJ51357.1"/>
    </source>
</evidence>
<dbReference type="Gene3D" id="3.40.50.300">
    <property type="entry name" value="P-loop containing nucleotide triphosphate hydrolases"/>
    <property type="match status" value="1"/>
</dbReference>
<evidence type="ECO:0000259" key="1">
    <source>
        <dbReference type="Pfam" id="PF13521"/>
    </source>
</evidence>
<protein>
    <submittedName>
        <fullName evidence="2">Thymidylate kinase</fullName>
    </submittedName>
</protein>
<keyword evidence="2" id="KW-0808">Transferase</keyword>
<organism evidence="2 3">
    <name type="scientific">phage Lak_Megaphage_RVC_AP3_GC26</name>
    <dbReference type="NCBI Taxonomy" id="3109225"/>
    <lineage>
        <taxon>Viruses</taxon>
        <taxon>Duplodnaviria</taxon>
        <taxon>Heunggongvirae</taxon>
        <taxon>Uroviricota</taxon>
        <taxon>Caudoviricetes</taxon>
        <taxon>Caudoviricetes code 15 clade</taxon>
    </lineage>
</organism>
<dbReference type="InterPro" id="IPR027417">
    <property type="entry name" value="P-loop_NTPase"/>
</dbReference>
<accession>A0ABZ0Z092</accession>
<dbReference type="EMBL" id="OR769219">
    <property type="protein sequence ID" value="WQJ51357.1"/>
    <property type="molecule type" value="Genomic_DNA"/>
</dbReference>
<dbReference type="InterPro" id="IPR038727">
    <property type="entry name" value="NadR/Ttd14_AAA_dom"/>
</dbReference>
<evidence type="ECO:0000313" key="3">
    <source>
        <dbReference type="Proteomes" id="UP001348805"/>
    </source>
</evidence>
<proteinExistence type="predicted"/>